<keyword evidence="3" id="KW-1003">Cell membrane</keyword>
<name>A0A850T1L6_9BACT</name>
<evidence type="ECO:0000256" key="4">
    <source>
        <dbReference type="ARBA" id="ARBA00022692"/>
    </source>
</evidence>
<comment type="caution">
    <text evidence="8">The sequence shown here is derived from an EMBL/GenBank/DDBJ whole genome shotgun (WGS) entry which is preliminary data.</text>
</comment>
<evidence type="ECO:0000313" key="9">
    <source>
        <dbReference type="Proteomes" id="UP000553343"/>
    </source>
</evidence>
<proteinExistence type="inferred from homology"/>
<dbReference type="InterPro" id="IPR039428">
    <property type="entry name" value="NUOK/Mnh_C1-like"/>
</dbReference>
<keyword evidence="4 7" id="KW-0812">Transmembrane</keyword>
<dbReference type="PANTHER" id="PTHR34583:SF2">
    <property type="entry name" value="ANTIPORTER SUBUNIT MNHC2-RELATED"/>
    <property type="match status" value="1"/>
</dbReference>
<dbReference type="AlphaFoldDB" id="A0A850T1L6"/>
<dbReference type="Gene3D" id="1.10.287.3510">
    <property type="match status" value="1"/>
</dbReference>
<keyword evidence="6 7" id="KW-0472">Membrane</keyword>
<evidence type="ECO:0000256" key="5">
    <source>
        <dbReference type="ARBA" id="ARBA00022989"/>
    </source>
</evidence>
<dbReference type="Proteomes" id="UP000553343">
    <property type="component" value="Unassembled WGS sequence"/>
</dbReference>
<evidence type="ECO:0000313" key="8">
    <source>
        <dbReference type="EMBL" id="NWH06240.1"/>
    </source>
</evidence>
<dbReference type="GO" id="GO:0005886">
    <property type="term" value="C:plasma membrane"/>
    <property type="evidence" value="ECO:0007669"/>
    <property type="project" value="UniProtKB-SubCell"/>
</dbReference>
<dbReference type="Pfam" id="PF00420">
    <property type="entry name" value="Oxidored_q2"/>
    <property type="match status" value="1"/>
</dbReference>
<sequence>METLFLLTIFIGLVGALCRKNLMLKALSMDVMGTGVIGYFLFIASRSGMVTPIVGNAPETVAYADPVPQAVILTAIVIGFSIIALLLVCLMILSKEYPTLDIDDIERVEAGKRTGKPRP</sequence>
<evidence type="ECO:0000256" key="6">
    <source>
        <dbReference type="ARBA" id="ARBA00023136"/>
    </source>
</evidence>
<organism evidence="8 9">
    <name type="scientific">Desulfobacter latus</name>
    <dbReference type="NCBI Taxonomy" id="2292"/>
    <lineage>
        <taxon>Bacteria</taxon>
        <taxon>Pseudomonadati</taxon>
        <taxon>Thermodesulfobacteriota</taxon>
        <taxon>Desulfobacteria</taxon>
        <taxon>Desulfobacterales</taxon>
        <taxon>Desulfobacteraceae</taxon>
        <taxon>Desulfobacter</taxon>
    </lineage>
</organism>
<feature type="transmembrane region" description="Helical" evidence="7">
    <location>
        <begin position="70"/>
        <end position="93"/>
    </location>
</feature>
<dbReference type="EMBL" id="JACADJ010000065">
    <property type="protein sequence ID" value="NWH06240.1"/>
    <property type="molecule type" value="Genomic_DNA"/>
</dbReference>
<keyword evidence="5 7" id="KW-1133">Transmembrane helix</keyword>
<gene>
    <name evidence="8" type="ORF">HXW94_14830</name>
</gene>
<reference evidence="8 9" key="1">
    <citation type="submission" date="2020-06" db="EMBL/GenBank/DDBJ databases">
        <title>High-quality draft genome of sulfate reducer Desulfobacter latus type strain AcrS2 isolated from marine sediment.</title>
        <authorList>
            <person name="Hoppe M."/>
            <person name="Larsen C.K."/>
            <person name="Marshall I.P.G."/>
            <person name="Schramm A."/>
            <person name="Marietou A.G."/>
        </authorList>
    </citation>
    <scope>NUCLEOTIDE SEQUENCE [LARGE SCALE GENOMIC DNA]</scope>
    <source>
        <strain evidence="8 9">AcRS2</strain>
    </source>
</reference>
<keyword evidence="9" id="KW-1185">Reference proteome</keyword>
<evidence type="ECO:0000256" key="7">
    <source>
        <dbReference type="SAM" id="Phobius"/>
    </source>
</evidence>
<evidence type="ECO:0000256" key="3">
    <source>
        <dbReference type="ARBA" id="ARBA00022475"/>
    </source>
</evidence>
<accession>A0A850T1L6</accession>
<dbReference type="NCBIfam" id="NF005620">
    <property type="entry name" value="PRK07375.1-5"/>
    <property type="match status" value="1"/>
</dbReference>
<evidence type="ECO:0000256" key="1">
    <source>
        <dbReference type="ARBA" id="ARBA00004651"/>
    </source>
</evidence>
<comment type="similarity">
    <text evidence="2">Belongs to the CPA3 antiporters (TC 2.A.63) subunit C family.</text>
</comment>
<evidence type="ECO:0000256" key="2">
    <source>
        <dbReference type="ARBA" id="ARBA00010388"/>
    </source>
</evidence>
<comment type="subcellular location">
    <subcellularLocation>
        <location evidence="1">Cell membrane</location>
        <topology evidence="1">Multi-pass membrane protein</topology>
    </subcellularLocation>
</comment>
<dbReference type="PANTHER" id="PTHR34583">
    <property type="entry name" value="ANTIPORTER SUBUNIT MNHC2-RELATED"/>
    <property type="match status" value="1"/>
</dbReference>
<protein>
    <submittedName>
        <fullName evidence="8">NADH-quinone oxidoreductase subunit K</fullName>
    </submittedName>
</protein>
<dbReference type="InterPro" id="IPR050601">
    <property type="entry name" value="CPA3_antiporter_subunitC"/>
</dbReference>